<protein>
    <submittedName>
        <fullName evidence="1">Uncharacterized protein</fullName>
    </submittedName>
</protein>
<gene>
    <name evidence="1" type="ORF">HPB47_022351</name>
</gene>
<name>A0AC60QAN7_IXOPE</name>
<comment type="caution">
    <text evidence="1">The sequence shown here is derived from an EMBL/GenBank/DDBJ whole genome shotgun (WGS) entry which is preliminary data.</text>
</comment>
<keyword evidence="2" id="KW-1185">Reference proteome</keyword>
<proteinExistence type="predicted"/>
<dbReference type="EMBL" id="JABSTQ010009286">
    <property type="protein sequence ID" value="KAG0430816.1"/>
    <property type="molecule type" value="Genomic_DNA"/>
</dbReference>
<evidence type="ECO:0000313" key="1">
    <source>
        <dbReference type="EMBL" id="KAG0430816.1"/>
    </source>
</evidence>
<accession>A0AC60QAN7</accession>
<evidence type="ECO:0000313" key="2">
    <source>
        <dbReference type="Proteomes" id="UP000805193"/>
    </source>
</evidence>
<dbReference type="Proteomes" id="UP000805193">
    <property type="component" value="Unassembled WGS sequence"/>
</dbReference>
<sequence length="673" mass="72802">MAKSRNGSFMSSIDGENNVSSSELLKNFERYAAGFQSHGITKGDRVICLLSNGLENFTALYSLVFAGGVAVLAHSDTKKGQLLYMAQHSEATYVLTDAIAASKIKELQKESLFVVGDVPGFTSVSKFSGIPGINFQVVCNADPKNEIAALCYSSGTTGIPKAMEITHYNYVSCLVTFGTANLFDPLDVYLACEPMSHIFGFIITMFAVCSGATAVVLPSPPGFVRLSEAITRNKVTTICGFPAMLNHIATQMKETGRTFSSLKKLICTGGSVSRDLQELLLHQFKPNSFRNLYGLSEGLASITYTPANEICFDNIGFPGCNIRIKVIDRETGHLLGPGDHGELCVRTPSIIKGYSRKGQAPLPAVDEDGWLHTGDLGFYDNNGCFHYVERLKNIIKCLDYNVAPSEIEAVLLQHPGVQEAVVVGTPHAVCAEAPTAFVVRTKNLKSDATVTEDELKEYVAETVATWLLVAWVSYKLAIYIRRTLLGRTLPSAGKAVLITGCDTGFGNLLARKLAAKGYHVYAGCLFSKGEGARELARCRGVQVIQMDVTSDDDVHSAYEDVSKSLGQNVLWAVVLNAGTLDVGLVEWQSLESIRAAFDVNVLGAVRVSKKFMPLLRKSRGRLVVVTSLLAHLTLPGATVYCMCKHATSSLAEGLRRECDPFGVHVSSIEPTGF</sequence>
<feature type="non-terminal residue" evidence="1">
    <location>
        <position position="673"/>
    </location>
</feature>
<organism evidence="1 2">
    <name type="scientific">Ixodes persulcatus</name>
    <name type="common">Taiga tick</name>
    <dbReference type="NCBI Taxonomy" id="34615"/>
    <lineage>
        <taxon>Eukaryota</taxon>
        <taxon>Metazoa</taxon>
        <taxon>Ecdysozoa</taxon>
        <taxon>Arthropoda</taxon>
        <taxon>Chelicerata</taxon>
        <taxon>Arachnida</taxon>
        <taxon>Acari</taxon>
        <taxon>Parasitiformes</taxon>
        <taxon>Ixodida</taxon>
        <taxon>Ixodoidea</taxon>
        <taxon>Ixodidae</taxon>
        <taxon>Ixodinae</taxon>
        <taxon>Ixodes</taxon>
    </lineage>
</organism>
<reference evidence="1 2" key="1">
    <citation type="journal article" date="2020" name="Cell">
        <title>Large-Scale Comparative Analyses of Tick Genomes Elucidate Their Genetic Diversity and Vector Capacities.</title>
        <authorList>
            <consortium name="Tick Genome and Microbiome Consortium (TIGMIC)"/>
            <person name="Jia N."/>
            <person name="Wang J."/>
            <person name="Shi W."/>
            <person name="Du L."/>
            <person name="Sun Y."/>
            <person name="Zhan W."/>
            <person name="Jiang J.F."/>
            <person name="Wang Q."/>
            <person name="Zhang B."/>
            <person name="Ji P."/>
            <person name="Bell-Sakyi L."/>
            <person name="Cui X.M."/>
            <person name="Yuan T.T."/>
            <person name="Jiang B.G."/>
            <person name="Yang W.F."/>
            <person name="Lam T.T."/>
            <person name="Chang Q.C."/>
            <person name="Ding S.J."/>
            <person name="Wang X.J."/>
            <person name="Zhu J.G."/>
            <person name="Ruan X.D."/>
            <person name="Zhao L."/>
            <person name="Wei J.T."/>
            <person name="Ye R.Z."/>
            <person name="Que T.C."/>
            <person name="Du C.H."/>
            <person name="Zhou Y.H."/>
            <person name="Cheng J.X."/>
            <person name="Dai P.F."/>
            <person name="Guo W.B."/>
            <person name="Han X.H."/>
            <person name="Huang E.J."/>
            <person name="Li L.F."/>
            <person name="Wei W."/>
            <person name="Gao Y.C."/>
            <person name="Liu J.Z."/>
            <person name="Shao H.Z."/>
            <person name="Wang X."/>
            <person name="Wang C.C."/>
            <person name="Yang T.C."/>
            <person name="Huo Q.B."/>
            <person name="Li W."/>
            <person name="Chen H.Y."/>
            <person name="Chen S.E."/>
            <person name="Zhou L.G."/>
            <person name="Ni X.B."/>
            <person name="Tian J.H."/>
            <person name="Sheng Y."/>
            <person name="Liu T."/>
            <person name="Pan Y.S."/>
            <person name="Xia L.Y."/>
            <person name="Li J."/>
            <person name="Zhao F."/>
            <person name="Cao W.C."/>
        </authorList>
    </citation>
    <scope>NUCLEOTIDE SEQUENCE [LARGE SCALE GENOMIC DNA]</scope>
    <source>
        <strain evidence="1">Iper-2018</strain>
    </source>
</reference>